<proteinExistence type="predicted"/>
<dbReference type="PANTHER" id="PTHR43537">
    <property type="entry name" value="TRANSCRIPTIONAL REGULATOR, GNTR FAMILY"/>
    <property type="match status" value="1"/>
</dbReference>
<evidence type="ECO:0000256" key="4">
    <source>
        <dbReference type="SAM" id="MobiDB-lite"/>
    </source>
</evidence>
<feature type="region of interest" description="Disordered" evidence="4">
    <location>
        <begin position="1"/>
        <end position="26"/>
    </location>
</feature>
<dbReference type="Proteomes" id="UP000076574">
    <property type="component" value="Unassembled WGS sequence"/>
</dbReference>
<dbReference type="Gene3D" id="1.20.120.530">
    <property type="entry name" value="GntR ligand-binding domain-like"/>
    <property type="match status" value="1"/>
</dbReference>
<keyword evidence="7" id="KW-1185">Reference proteome</keyword>
<dbReference type="PROSITE" id="PS50949">
    <property type="entry name" value="HTH_GNTR"/>
    <property type="match status" value="1"/>
</dbReference>
<evidence type="ECO:0000313" key="7">
    <source>
        <dbReference type="Proteomes" id="UP000076574"/>
    </source>
</evidence>
<dbReference type="Gene3D" id="1.10.10.10">
    <property type="entry name" value="Winged helix-like DNA-binding domain superfamily/Winged helix DNA-binding domain"/>
    <property type="match status" value="1"/>
</dbReference>
<dbReference type="InterPro" id="IPR011711">
    <property type="entry name" value="GntR_C"/>
</dbReference>
<dbReference type="CDD" id="cd07377">
    <property type="entry name" value="WHTH_GntR"/>
    <property type="match status" value="1"/>
</dbReference>
<sequence length="249" mass="28319">MIPGSKSVDTASLELASPPPPSTQASTVYDRLREDLLSGRLEPSRKLQMRFLTELYQTGQTPLREALNRLTADGLVECREQRGFYVADISRSELAELTKTRCWVESLALRESMAASTPQWEEQLLLAQHRLGRTPRSLNAEHFEDNPEWERLHRVYHRTLIGNCGSQSLIAFCGQLADQLYRYRRLSIRKAFPSRHVTDEHQAIMTAVLSGDADRAVDLLTAHYRQTAEIILQDKQIFSELHEGEDAAS</sequence>
<gene>
    <name evidence="6" type="ORF">A4A58_00115</name>
</gene>
<dbReference type="InterPro" id="IPR036390">
    <property type="entry name" value="WH_DNA-bd_sf"/>
</dbReference>
<dbReference type="SUPFAM" id="SSF48008">
    <property type="entry name" value="GntR ligand-binding domain-like"/>
    <property type="match status" value="1"/>
</dbReference>
<dbReference type="GO" id="GO:0003677">
    <property type="term" value="F:DNA binding"/>
    <property type="evidence" value="ECO:0007669"/>
    <property type="project" value="UniProtKB-KW"/>
</dbReference>
<dbReference type="SMART" id="SM00345">
    <property type="entry name" value="HTH_GNTR"/>
    <property type="match status" value="1"/>
</dbReference>
<evidence type="ECO:0000256" key="1">
    <source>
        <dbReference type="ARBA" id="ARBA00023015"/>
    </source>
</evidence>
<keyword evidence="3" id="KW-0804">Transcription</keyword>
<keyword evidence="2" id="KW-0238">DNA-binding</keyword>
<dbReference type="Pfam" id="PF00392">
    <property type="entry name" value="GntR"/>
    <property type="match status" value="1"/>
</dbReference>
<evidence type="ECO:0000313" key="6">
    <source>
        <dbReference type="EMBL" id="KZD24936.1"/>
    </source>
</evidence>
<dbReference type="AlphaFoldDB" id="A0A164AK41"/>
<dbReference type="EMBL" id="LVYV01000001">
    <property type="protein sequence ID" value="KZD24936.1"/>
    <property type="molecule type" value="Genomic_DNA"/>
</dbReference>
<dbReference type="GO" id="GO:0003700">
    <property type="term" value="F:DNA-binding transcription factor activity"/>
    <property type="evidence" value="ECO:0007669"/>
    <property type="project" value="InterPro"/>
</dbReference>
<dbReference type="STRING" id="943830.A4A58_00115"/>
<dbReference type="OrthoDB" id="8680240at2"/>
<dbReference type="SUPFAM" id="SSF46785">
    <property type="entry name" value="Winged helix' DNA-binding domain"/>
    <property type="match status" value="1"/>
</dbReference>
<comment type="caution">
    <text evidence="6">The sequence shown here is derived from an EMBL/GenBank/DDBJ whole genome shotgun (WGS) entry which is preliminary data.</text>
</comment>
<feature type="domain" description="HTH gntR-type" evidence="5">
    <location>
        <begin position="22"/>
        <end position="89"/>
    </location>
</feature>
<dbReference type="InterPro" id="IPR008920">
    <property type="entry name" value="TF_FadR/GntR_C"/>
</dbReference>
<dbReference type="SMART" id="SM00895">
    <property type="entry name" value="FCD"/>
    <property type="match status" value="1"/>
</dbReference>
<organism evidence="6 7">
    <name type="scientific">Tardiphaga robiniae</name>
    <dbReference type="NCBI Taxonomy" id="943830"/>
    <lineage>
        <taxon>Bacteria</taxon>
        <taxon>Pseudomonadati</taxon>
        <taxon>Pseudomonadota</taxon>
        <taxon>Alphaproteobacteria</taxon>
        <taxon>Hyphomicrobiales</taxon>
        <taxon>Nitrobacteraceae</taxon>
        <taxon>Tardiphaga</taxon>
    </lineage>
</organism>
<evidence type="ECO:0000256" key="2">
    <source>
        <dbReference type="ARBA" id="ARBA00023125"/>
    </source>
</evidence>
<protein>
    <submittedName>
        <fullName evidence="6">GntR family transcriptional regulator</fullName>
    </submittedName>
</protein>
<dbReference type="InterPro" id="IPR000524">
    <property type="entry name" value="Tscrpt_reg_HTH_GntR"/>
</dbReference>
<keyword evidence="1" id="KW-0805">Transcription regulation</keyword>
<evidence type="ECO:0000259" key="5">
    <source>
        <dbReference type="PROSITE" id="PS50949"/>
    </source>
</evidence>
<reference evidence="6 7" key="1">
    <citation type="submission" date="2016-03" db="EMBL/GenBank/DDBJ databases">
        <title>Microsymbionts genomes from the relict species Vavilovia formosa (Stev.) Fed.</title>
        <authorList>
            <person name="Kopat V."/>
            <person name="Chirak E."/>
            <person name="Kimeklis A."/>
            <person name="Andronov E."/>
        </authorList>
    </citation>
    <scope>NUCLEOTIDE SEQUENCE [LARGE SCALE GENOMIC DNA]</scope>
    <source>
        <strain evidence="6 7">Vaf07</strain>
    </source>
</reference>
<name>A0A164AK41_9BRAD</name>
<accession>A0A164AK41</accession>
<evidence type="ECO:0000256" key="3">
    <source>
        <dbReference type="ARBA" id="ARBA00023163"/>
    </source>
</evidence>
<dbReference type="InterPro" id="IPR036388">
    <property type="entry name" value="WH-like_DNA-bd_sf"/>
</dbReference>
<dbReference type="Pfam" id="PF07729">
    <property type="entry name" value="FCD"/>
    <property type="match status" value="1"/>
</dbReference>
<dbReference type="PANTHER" id="PTHR43537:SF20">
    <property type="entry name" value="HTH-TYPE TRANSCRIPTIONAL REPRESSOR GLAR"/>
    <property type="match status" value="1"/>
</dbReference>